<dbReference type="GO" id="GO:0016887">
    <property type="term" value="F:ATP hydrolysis activity"/>
    <property type="evidence" value="ECO:0007669"/>
    <property type="project" value="InterPro"/>
</dbReference>
<dbReference type="Pfam" id="PF00183">
    <property type="entry name" value="HSP90"/>
    <property type="match status" value="1"/>
</dbReference>
<evidence type="ECO:0000259" key="4">
    <source>
        <dbReference type="Pfam" id="PF22936"/>
    </source>
</evidence>
<accession>A0A2G2VZC0</accession>
<feature type="domain" description="Retrovirus-related Pol polyprotein from transposon TNT 1-94-like beta-barrel" evidence="4">
    <location>
        <begin position="11"/>
        <end position="65"/>
    </location>
</feature>
<comment type="caution">
    <text evidence="5">The sequence shown here is derived from an EMBL/GenBank/DDBJ whole genome shotgun (WGS) entry which is preliminary data.</text>
</comment>
<evidence type="ECO:0000313" key="5">
    <source>
        <dbReference type="EMBL" id="PHT38289.1"/>
    </source>
</evidence>
<reference evidence="5 6" key="1">
    <citation type="journal article" date="2017" name="Genome Biol.">
        <title>New reference genome sequences of hot pepper reveal the massive evolution of plant disease-resistance genes by retroduplication.</title>
        <authorList>
            <person name="Kim S."/>
            <person name="Park J."/>
            <person name="Yeom S.I."/>
            <person name="Kim Y.M."/>
            <person name="Seo E."/>
            <person name="Kim K.T."/>
            <person name="Kim M.S."/>
            <person name="Lee J.M."/>
            <person name="Cheong K."/>
            <person name="Shin H.S."/>
            <person name="Kim S.B."/>
            <person name="Han K."/>
            <person name="Lee J."/>
            <person name="Park M."/>
            <person name="Lee H.A."/>
            <person name="Lee H.Y."/>
            <person name="Lee Y."/>
            <person name="Oh S."/>
            <person name="Lee J.H."/>
            <person name="Choi E."/>
            <person name="Choi E."/>
            <person name="Lee S.E."/>
            <person name="Jeon J."/>
            <person name="Kim H."/>
            <person name="Choi G."/>
            <person name="Song H."/>
            <person name="Lee J."/>
            <person name="Lee S.C."/>
            <person name="Kwon J.K."/>
            <person name="Lee H.Y."/>
            <person name="Koo N."/>
            <person name="Hong Y."/>
            <person name="Kim R.W."/>
            <person name="Kang W.H."/>
            <person name="Huh J.H."/>
            <person name="Kang B.C."/>
            <person name="Yang T.J."/>
            <person name="Lee Y.H."/>
            <person name="Bennetzen J.L."/>
            <person name="Choi D."/>
        </authorList>
    </citation>
    <scope>NUCLEOTIDE SEQUENCE [LARGE SCALE GENOMIC DNA]</scope>
    <source>
        <strain evidence="6">cv. PBC81</strain>
    </source>
</reference>
<sequence>MRIFYEVGICQSSVKLADKTKLEIVGKGTVAIEAPKGTKFIQDVLLVPDLDQNLLSIGQMLERDYMLLFKDKKCVVSDFSAQEVIIVEMIKRSSPLNWNSNTEQVCRNSQCEQKDRDDGMDDCDDVLNYNDVDDYLSECRCNNDSVPDNASPHSGPLQKSGSAEEGEHSSGDVSLDPATWSFVPSMDATLKDLNFADENTSASEKQLMGGRPQVYIGVGCDHCGICPIVGERYKCKDCKEKIGAWKMFIMDNFEELMPEYLGFVKGVVDSDYLSLNISREMLQQNKILKVIRNNLVKKCFEMFNEIAEKKKGLKLADIFTKALPKETLREQLGVNGKHLKEEC</sequence>
<dbReference type="SUPFAM" id="SSF54211">
    <property type="entry name" value="Ribosomal protein S5 domain 2-like"/>
    <property type="match status" value="1"/>
</dbReference>
<name>A0A2G2VZC0_CAPBA</name>
<dbReference type="Proteomes" id="UP000224567">
    <property type="component" value="Unassembled WGS sequence"/>
</dbReference>
<dbReference type="GO" id="GO:0051082">
    <property type="term" value="F:unfolded protein binding"/>
    <property type="evidence" value="ECO:0007669"/>
    <property type="project" value="InterPro"/>
</dbReference>
<dbReference type="InterPro" id="IPR054722">
    <property type="entry name" value="PolX-like_BBD"/>
</dbReference>
<evidence type="ECO:0000256" key="2">
    <source>
        <dbReference type="ARBA" id="ARBA00023186"/>
    </source>
</evidence>
<dbReference type="GO" id="GO:0140662">
    <property type="term" value="F:ATP-dependent protein folding chaperone"/>
    <property type="evidence" value="ECO:0007669"/>
    <property type="project" value="InterPro"/>
</dbReference>
<gene>
    <name evidence="5" type="ORF">CQW23_21862</name>
</gene>
<dbReference type="OrthoDB" id="1002630at2759"/>
<dbReference type="Gene3D" id="3.30.230.80">
    <property type="match status" value="1"/>
</dbReference>
<dbReference type="SUPFAM" id="SSF57850">
    <property type="entry name" value="RING/U-box"/>
    <property type="match status" value="1"/>
</dbReference>
<dbReference type="InterPro" id="IPR001404">
    <property type="entry name" value="Hsp90_fam"/>
</dbReference>
<dbReference type="PANTHER" id="PTHR11528">
    <property type="entry name" value="HEAT SHOCK PROTEIN 90 FAMILY MEMBER"/>
    <property type="match status" value="1"/>
</dbReference>
<keyword evidence="6" id="KW-1185">Reference proteome</keyword>
<dbReference type="EMBL" id="MLFT02000009">
    <property type="protein sequence ID" value="PHT38289.1"/>
    <property type="molecule type" value="Genomic_DNA"/>
</dbReference>
<evidence type="ECO:0000256" key="3">
    <source>
        <dbReference type="SAM" id="MobiDB-lite"/>
    </source>
</evidence>
<dbReference type="InterPro" id="IPR020568">
    <property type="entry name" value="Ribosomal_Su5_D2-typ_SF"/>
</dbReference>
<protein>
    <submittedName>
        <fullName evidence="5">Heat shock protein 82</fullName>
    </submittedName>
</protein>
<keyword evidence="2" id="KW-0143">Chaperone</keyword>
<proteinExistence type="inferred from homology"/>
<keyword evidence="5" id="KW-0346">Stress response</keyword>
<dbReference type="STRING" id="33114.A0A2G2VZC0"/>
<dbReference type="Pfam" id="PF22936">
    <property type="entry name" value="Pol_BBD"/>
    <property type="match status" value="1"/>
</dbReference>
<comment type="similarity">
    <text evidence="1">Belongs to the heat shock protein 90 family.</text>
</comment>
<organism evidence="5 6">
    <name type="scientific">Capsicum baccatum</name>
    <name type="common">Peruvian pepper</name>
    <dbReference type="NCBI Taxonomy" id="33114"/>
    <lineage>
        <taxon>Eukaryota</taxon>
        <taxon>Viridiplantae</taxon>
        <taxon>Streptophyta</taxon>
        <taxon>Embryophyta</taxon>
        <taxon>Tracheophyta</taxon>
        <taxon>Spermatophyta</taxon>
        <taxon>Magnoliopsida</taxon>
        <taxon>eudicotyledons</taxon>
        <taxon>Gunneridae</taxon>
        <taxon>Pentapetalae</taxon>
        <taxon>asterids</taxon>
        <taxon>lamiids</taxon>
        <taxon>Solanales</taxon>
        <taxon>Solanaceae</taxon>
        <taxon>Solanoideae</taxon>
        <taxon>Capsiceae</taxon>
        <taxon>Capsicum</taxon>
    </lineage>
</organism>
<dbReference type="AlphaFoldDB" id="A0A2G2VZC0"/>
<evidence type="ECO:0000256" key="1">
    <source>
        <dbReference type="ARBA" id="ARBA00008239"/>
    </source>
</evidence>
<dbReference type="GO" id="GO:0005524">
    <property type="term" value="F:ATP binding"/>
    <property type="evidence" value="ECO:0007669"/>
    <property type="project" value="InterPro"/>
</dbReference>
<evidence type="ECO:0000313" key="6">
    <source>
        <dbReference type="Proteomes" id="UP000224567"/>
    </source>
</evidence>
<reference evidence="6" key="2">
    <citation type="journal article" date="2017" name="J. Anim. Genet.">
        <title>Multiple reference genome sequences of hot pepper reveal the massive evolution of plant disease resistance genes by retroduplication.</title>
        <authorList>
            <person name="Kim S."/>
            <person name="Park J."/>
            <person name="Yeom S.-I."/>
            <person name="Kim Y.-M."/>
            <person name="Seo E."/>
            <person name="Kim K.-T."/>
            <person name="Kim M.-S."/>
            <person name="Lee J.M."/>
            <person name="Cheong K."/>
            <person name="Shin H.-S."/>
            <person name="Kim S.-B."/>
            <person name="Han K."/>
            <person name="Lee J."/>
            <person name="Park M."/>
            <person name="Lee H.-A."/>
            <person name="Lee H.-Y."/>
            <person name="Lee Y."/>
            <person name="Oh S."/>
            <person name="Lee J.H."/>
            <person name="Choi E."/>
            <person name="Choi E."/>
            <person name="Lee S.E."/>
            <person name="Jeon J."/>
            <person name="Kim H."/>
            <person name="Choi G."/>
            <person name="Song H."/>
            <person name="Lee J."/>
            <person name="Lee S.-C."/>
            <person name="Kwon J.-K."/>
            <person name="Lee H.-Y."/>
            <person name="Koo N."/>
            <person name="Hong Y."/>
            <person name="Kim R.W."/>
            <person name="Kang W.-H."/>
            <person name="Huh J.H."/>
            <person name="Kang B.-C."/>
            <person name="Yang T.-J."/>
            <person name="Lee Y.-H."/>
            <person name="Bennetzen J.L."/>
            <person name="Choi D."/>
        </authorList>
    </citation>
    <scope>NUCLEOTIDE SEQUENCE [LARGE SCALE GENOMIC DNA]</scope>
    <source>
        <strain evidence="6">cv. PBC81</strain>
    </source>
</reference>
<feature type="region of interest" description="Disordered" evidence="3">
    <location>
        <begin position="146"/>
        <end position="175"/>
    </location>
</feature>